<evidence type="ECO:0008006" key="3">
    <source>
        <dbReference type="Google" id="ProtNLM"/>
    </source>
</evidence>
<organism evidence="1 2">
    <name type="scientific">Terriglobus roseus</name>
    <dbReference type="NCBI Taxonomy" id="392734"/>
    <lineage>
        <taxon>Bacteria</taxon>
        <taxon>Pseudomonadati</taxon>
        <taxon>Acidobacteriota</taxon>
        <taxon>Terriglobia</taxon>
        <taxon>Terriglobales</taxon>
        <taxon>Acidobacteriaceae</taxon>
        <taxon>Terriglobus</taxon>
    </lineage>
</organism>
<dbReference type="Proteomes" id="UP000182409">
    <property type="component" value="Unassembled WGS sequence"/>
</dbReference>
<proteinExistence type="predicted"/>
<dbReference type="InterPro" id="IPR056955">
    <property type="entry name" value="ORC-CDC6-like"/>
</dbReference>
<dbReference type="AlphaFoldDB" id="A0A1H4W5H0"/>
<evidence type="ECO:0000313" key="1">
    <source>
        <dbReference type="EMBL" id="SEC88473.1"/>
    </source>
</evidence>
<accession>A0A1H4W5H0</accession>
<reference evidence="1 2" key="1">
    <citation type="submission" date="2016-10" db="EMBL/GenBank/DDBJ databases">
        <authorList>
            <person name="de Groot N.N."/>
        </authorList>
    </citation>
    <scope>NUCLEOTIDE SEQUENCE [LARGE SCALE GENOMIC DNA]</scope>
    <source>
        <strain evidence="1 2">AB35.6</strain>
    </source>
</reference>
<sequence length="586" mass="66249">MPKQTAHRDLKGSQVEIDQDQFEVVEQRADYIPAAQLIDGTATADLLNRVHHALMAKGTTLIVGPRGCGKTHMMRYTSVVCQDSKDLPFCVYVSFNRYYRLEPLTKARSNAIDLFHAWVLARIVLGVNETLSSITFPSLFQQQSLNLLEFPAPRYQSLVDKLERGLGLDDQEEEVFNSLSIERLKVLIDSAAHASGRKRSVLLLDDAALTLTPEYLQELFDIIRSIKSPTIAPKASVYPGTTEYGPRFHATQEAQILSVWLSIDDPEYSEVMGAIARQRYPEFDKIPPDASEYLKFASFGIPRAYLMMLHQYRLSSERSQQSLNRIVEEHATARVEEYRSLALKAPRFATLIRKGEEVFRTTVRALKDQNDVLENRNEKQLLIGISGAEPYPLIGRMLHLLMEAGLLFEHPKVSHGGPDRTYDRYTPHLAALLQVRAFSGKERGTSPRQVVEALKRRSTKHPLRRSLTSLIDKSELDALRLDLPPCAKCHTPRLSEGQRFCHQCGNELSDVSTFARCMSLSLTQVPGLTSWLRERIEEDLSQIKTIGDLLAHQDPGTELRKIKRVGQKRAAKVIDAVTIFVDEFLS</sequence>
<dbReference type="InterPro" id="IPR027417">
    <property type="entry name" value="P-loop_NTPase"/>
</dbReference>
<protein>
    <recommendedName>
        <fullName evidence="3">Zinc ribbon domain-containing protein</fullName>
    </recommendedName>
</protein>
<dbReference type="OrthoDB" id="7788065at2"/>
<dbReference type="SUPFAM" id="SSF52540">
    <property type="entry name" value="P-loop containing nucleoside triphosphate hydrolases"/>
    <property type="match status" value="1"/>
</dbReference>
<name>A0A1H4W5H0_9BACT</name>
<gene>
    <name evidence="1" type="ORF">SAMN05443244_4040</name>
</gene>
<evidence type="ECO:0000313" key="2">
    <source>
        <dbReference type="Proteomes" id="UP000182409"/>
    </source>
</evidence>
<dbReference type="RefSeq" id="WP_074656212.1">
    <property type="nucleotide sequence ID" value="NZ_FNSD01000002.1"/>
</dbReference>
<dbReference type="Pfam" id="PF24389">
    <property type="entry name" value="ORC-CDC6-like"/>
    <property type="match status" value="1"/>
</dbReference>
<dbReference type="Gene3D" id="3.40.50.300">
    <property type="entry name" value="P-loop containing nucleotide triphosphate hydrolases"/>
    <property type="match status" value="1"/>
</dbReference>
<dbReference type="EMBL" id="FNSD01000002">
    <property type="protein sequence ID" value="SEC88473.1"/>
    <property type="molecule type" value="Genomic_DNA"/>
</dbReference>